<feature type="domain" description="GHMP kinase C-terminal" evidence="10">
    <location>
        <begin position="212"/>
        <end position="287"/>
    </location>
</feature>
<dbReference type="NCBIfam" id="TIGR00191">
    <property type="entry name" value="thrB"/>
    <property type="match status" value="1"/>
</dbReference>
<dbReference type="RefSeq" id="WP_144848298.1">
    <property type="nucleotide sequence ID" value="NZ_VMRJ01000003.1"/>
</dbReference>
<comment type="similarity">
    <text evidence="7">Belongs to the GHMP kinase family. Homoserine kinase subfamily.</text>
</comment>
<dbReference type="GO" id="GO:0005737">
    <property type="term" value="C:cytoplasm"/>
    <property type="evidence" value="ECO:0007669"/>
    <property type="project" value="UniProtKB-SubCell"/>
</dbReference>
<dbReference type="OrthoDB" id="9769912at2"/>
<dbReference type="HAMAP" id="MF_00384">
    <property type="entry name" value="Homoser_kinase"/>
    <property type="match status" value="1"/>
</dbReference>
<evidence type="ECO:0000256" key="1">
    <source>
        <dbReference type="ARBA" id="ARBA00022605"/>
    </source>
</evidence>
<dbReference type="AlphaFoldDB" id="A0A558BV92"/>
<evidence type="ECO:0000256" key="8">
    <source>
        <dbReference type="NCBIfam" id="TIGR00191"/>
    </source>
</evidence>
<dbReference type="SUPFAM" id="SSF54211">
    <property type="entry name" value="Ribosomal protein S5 domain 2-like"/>
    <property type="match status" value="1"/>
</dbReference>
<comment type="function">
    <text evidence="7">Catalyzes the ATP-dependent phosphorylation of L-homoserine to L-homoserine phosphate.</text>
</comment>
<keyword evidence="5 7" id="KW-0418">Kinase</keyword>
<dbReference type="EMBL" id="VMRJ01000003">
    <property type="protein sequence ID" value="TVT40409.1"/>
    <property type="molecule type" value="Genomic_DNA"/>
</dbReference>
<dbReference type="InterPro" id="IPR036554">
    <property type="entry name" value="GHMP_kinase_C_sf"/>
</dbReference>
<comment type="subcellular location">
    <subcellularLocation>
        <location evidence="7">Cytoplasm</location>
    </subcellularLocation>
</comment>
<dbReference type="Gene3D" id="3.30.70.890">
    <property type="entry name" value="GHMP kinase, C-terminal domain"/>
    <property type="match status" value="1"/>
</dbReference>
<comment type="caution">
    <text evidence="11">The sequence shown here is derived from an EMBL/GenBank/DDBJ whole genome shotgun (WGS) entry which is preliminary data.</text>
</comment>
<dbReference type="GO" id="GO:0004413">
    <property type="term" value="F:homoserine kinase activity"/>
    <property type="evidence" value="ECO:0007669"/>
    <property type="project" value="UniProtKB-UniRule"/>
</dbReference>
<keyword evidence="7" id="KW-0963">Cytoplasm</keyword>
<evidence type="ECO:0000256" key="6">
    <source>
        <dbReference type="ARBA" id="ARBA00022840"/>
    </source>
</evidence>
<dbReference type="InterPro" id="IPR014721">
    <property type="entry name" value="Ribsml_uS5_D2-typ_fold_subgr"/>
</dbReference>
<evidence type="ECO:0000259" key="10">
    <source>
        <dbReference type="Pfam" id="PF08544"/>
    </source>
</evidence>
<dbReference type="Pfam" id="PF00288">
    <property type="entry name" value="GHMP_kinases_N"/>
    <property type="match status" value="1"/>
</dbReference>
<evidence type="ECO:0000256" key="4">
    <source>
        <dbReference type="ARBA" id="ARBA00022741"/>
    </source>
</evidence>
<dbReference type="PANTHER" id="PTHR20861">
    <property type="entry name" value="HOMOSERINE/4-DIPHOSPHOCYTIDYL-2-C-METHYL-D-ERYTHRITOL KINASE"/>
    <property type="match status" value="1"/>
</dbReference>
<reference evidence="11 12" key="1">
    <citation type="submission" date="2019-07" db="EMBL/GenBank/DDBJ databases">
        <title>Hymenobacter sp. straun FUR1 Genome sequencing and assembly.</title>
        <authorList>
            <person name="Chhetri G."/>
        </authorList>
    </citation>
    <scope>NUCLEOTIDE SEQUENCE [LARGE SCALE GENOMIC DNA]</scope>
    <source>
        <strain evidence="11 12">Fur1</strain>
    </source>
</reference>
<dbReference type="Proteomes" id="UP000317624">
    <property type="component" value="Unassembled WGS sequence"/>
</dbReference>
<dbReference type="PANTHER" id="PTHR20861:SF1">
    <property type="entry name" value="HOMOSERINE KINASE"/>
    <property type="match status" value="1"/>
</dbReference>
<dbReference type="InterPro" id="IPR000870">
    <property type="entry name" value="Homoserine_kinase"/>
</dbReference>
<name>A0A558BV92_9BACT</name>
<keyword evidence="2 7" id="KW-0808">Transferase</keyword>
<dbReference type="NCBIfam" id="NF002288">
    <property type="entry name" value="PRK01212.1-4"/>
    <property type="match status" value="1"/>
</dbReference>
<dbReference type="PRINTS" id="PR00958">
    <property type="entry name" value="HOMSERKINASE"/>
</dbReference>
<accession>A0A558BV92</accession>
<evidence type="ECO:0000256" key="2">
    <source>
        <dbReference type="ARBA" id="ARBA00022679"/>
    </source>
</evidence>
<dbReference type="InterPro" id="IPR020568">
    <property type="entry name" value="Ribosomal_Su5_D2-typ_SF"/>
</dbReference>
<keyword evidence="1 7" id="KW-0028">Amino-acid biosynthesis</keyword>
<dbReference type="UniPathway" id="UPA00050">
    <property type="reaction ID" value="UER00064"/>
</dbReference>
<evidence type="ECO:0000256" key="7">
    <source>
        <dbReference type="HAMAP-Rule" id="MF_00384"/>
    </source>
</evidence>
<dbReference type="GO" id="GO:0005524">
    <property type="term" value="F:ATP binding"/>
    <property type="evidence" value="ECO:0007669"/>
    <property type="project" value="UniProtKB-UniRule"/>
</dbReference>
<evidence type="ECO:0000313" key="12">
    <source>
        <dbReference type="Proteomes" id="UP000317624"/>
    </source>
</evidence>
<protein>
    <recommendedName>
        <fullName evidence="7 8">Homoserine kinase</fullName>
        <shortName evidence="7">HK</shortName>
        <shortName evidence="7">HSK</shortName>
        <ecNumber evidence="7 8">2.7.1.39</ecNumber>
    </recommendedName>
</protein>
<dbReference type="GO" id="GO:0009088">
    <property type="term" value="P:threonine biosynthetic process"/>
    <property type="evidence" value="ECO:0007669"/>
    <property type="project" value="UniProtKB-UniRule"/>
</dbReference>
<gene>
    <name evidence="7" type="primary">thrB</name>
    <name evidence="11" type="ORF">FNT36_13090</name>
</gene>
<comment type="pathway">
    <text evidence="7">Amino-acid biosynthesis; L-threonine biosynthesis; L-threonine from L-aspartate: step 4/5.</text>
</comment>
<dbReference type="Gene3D" id="3.30.230.10">
    <property type="match status" value="1"/>
</dbReference>
<dbReference type="PIRSF" id="PIRSF000676">
    <property type="entry name" value="Homoser_kin"/>
    <property type="match status" value="1"/>
</dbReference>
<evidence type="ECO:0000313" key="11">
    <source>
        <dbReference type="EMBL" id="TVT40409.1"/>
    </source>
</evidence>
<organism evidence="11 12">
    <name type="scientific">Hymenobacter setariae</name>
    <dbReference type="NCBI Taxonomy" id="2594794"/>
    <lineage>
        <taxon>Bacteria</taxon>
        <taxon>Pseudomonadati</taxon>
        <taxon>Bacteroidota</taxon>
        <taxon>Cytophagia</taxon>
        <taxon>Cytophagales</taxon>
        <taxon>Hymenobacteraceae</taxon>
        <taxon>Hymenobacter</taxon>
    </lineage>
</organism>
<comment type="caution">
    <text evidence="7">Lacks conserved residue(s) required for the propagation of feature annotation.</text>
</comment>
<dbReference type="InterPro" id="IPR013750">
    <property type="entry name" value="GHMP_kinase_C_dom"/>
</dbReference>
<keyword evidence="12" id="KW-1185">Reference proteome</keyword>
<feature type="domain" description="GHMP kinase N-terminal" evidence="9">
    <location>
        <begin position="65"/>
        <end position="150"/>
    </location>
</feature>
<evidence type="ECO:0000259" key="9">
    <source>
        <dbReference type="Pfam" id="PF00288"/>
    </source>
</evidence>
<comment type="catalytic activity">
    <reaction evidence="7">
        <text>L-homoserine + ATP = O-phospho-L-homoserine + ADP + H(+)</text>
        <dbReference type="Rhea" id="RHEA:13985"/>
        <dbReference type="ChEBI" id="CHEBI:15378"/>
        <dbReference type="ChEBI" id="CHEBI:30616"/>
        <dbReference type="ChEBI" id="CHEBI:57476"/>
        <dbReference type="ChEBI" id="CHEBI:57590"/>
        <dbReference type="ChEBI" id="CHEBI:456216"/>
        <dbReference type="EC" id="2.7.1.39"/>
    </reaction>
</comment>
<keyword evidence="6 7" id="KW-0067">ATP-binding</keyword>
<keyword evidence="4 7" id="KW-0547">Nucleotide-binding</keyword>
<sequence>MSLPSSVTVHAPATIANVGCGFDVLGICLTAPYDTVRLTRRDQPGLVIRHLDNYDLPTDPYRNVAGAALLALLREVPEPIGFEVEITKGIRPGSGIGSSAASAAGAVVAANALLGNRFDNKKLVDLAMYGEAVASGVRHADNIAPAVCGGFTLVRAVQPVLDVVALPAPPLWVAVVHPQFEVKTREARAVLPTQVPLSLAVRQWANVGGLVAGFLTHDSELISRALEDYIVEPARAALIPGLADAKQRALAAGALGGGISGSGPSIFMLNQNEATAHAAAEAMGRVYQKMGIEFHLHVGPIASEGARVVSVN</sequence>
<proteinExistence type="inferred from homology"/>
<evidence type="ECO:0000256" key="3">
    <source>
        <dbReference type="ARBA" id="ARBA00022697"/>
    </source>
</evidence>
<dbReference type="EC" id="2.7.1.39" evidence="7 8"/>
<dbReference type="SUPFAM" id="SSF55060">
    <property type="entry name" value="GHMP Kinase, C-terminal domain"/>
    <property type="match status" value="1"/>
</dbReference>
<dbReference type="Pfam" id="PF08544">
    <property type="entry name" value="GHMP_kinases_C"/>
    <property type="match status" value="1"/>
</dbReference>
<dbReference type="InterPro" id="IPR006204">
    <property type="entry name" value="GHMP_kinase_N_dom"/>
</dbReference>
<keyword evidence="3 7" id="KW-0791">Threonine biosynthesis</keyword>
<evidence type="ECO:0000256" key="5">
    <source>
        <dbReference type="ARBA" id="ARBA00022777"/>
    </source>
</evidence>